<dbReference type="InterPro" id="IPR042242">
    <property type="entry name" value="RecO_C"/>
</dbReference>
<dbReference type="SUPFAM" id="SSF50249">
    <property type="entry name" value="Nucleic acid-binding proteins"/>
    <property type="match status" value="1"/>
</dbReference>
<dbReference type="Pfam" id="PF02565">
    <property type="entry name" value="RecO_C"/>
    <property type="match status" value="1"/>
</dbReference>
<dbReference type="AlphaFoldDB" id="A0A3N2D0D8"/>
<gene>
    <name evidence="8" type="primary">recO</name>
    <name evidence="10" type="ORF">EDD28_2650</name>
</gene>
<dbReference type="OrthoDB" id="9812244at2"/>
<dbReference type="RefSeq" id="WP_123740230.1">
    <property type="nucleotide sequence ID" value="NZ_CALFQU010000037.1"/>
</dbReference>
<organism evidence="10 11">
    <name type="scientific">Salana multivorans</name>
    <dbReference type="NCBI Taxonomy" id="120377"/>
    <lineage>
        <taxon>Bacteria</taxon>
        <taxon>Bacillati</taxon>
        <taxon>Actinomycetota</taxon>
        <taxon>Actinomycetes</taxon>
        <taxon>Micrococcales</taxon>
        <taxon>Beutenbergiaceae</taxon>
        <taxon>Salana</taxon>
    </lineage>
</organism>
<comment type="function">
    <text evidence="1 8">Involved in DNA repair and RecF pathway recombination.</text>
</comment>
<dbReference type="InterPro" id="IPR022572">
    <property type="entry name" value="DNA_rep/recomb_RecO_N"/>
</dbReference>
<dbReference type="GO" id="GO:0006310">
    <property type="term" value="P:DNA recombination"/>
    <property type="evidence" value="ECO:0007669"/>
    <property type="project" value="UniProtKB-UniRule"/>
</dbReference>
<dbReference type="NCBIfam" id="TIGR00613">
    <property type="entry name" value="reco"/>
    <property type="match status" value="1"/>
</dbReference>
<dbReference type="SUPFAM" id="SSF57863">
    <property type="entry name" value="ArfGap/RecO-like zinc finger"/>
    <property type="match status" value="1"/>
</dbReference>
<dbReference type="GO" id="GO:0043590">
    <property type="term" value="C:bacterial nucleoid"/>
    <property type="evidence" value="ECO:0007669"/>
    <property type="project" value="TreeGrafter"/>
</dbReference>
<evidence type="ECO:0000259" key="9">
    <source>
        <dbReference type="Pfam" id="PF11967"/>
    </source>
</evidence>
<evidence type="ECO:0000256" key="5">
    <source>
        <dbReference type="ARBA" id="ARBA00023172"/>
    </source>
</evidence>
<sequence length="247" mass="26914">MSRTYRDEAVVLRTHDLGEADRILTLLTREHGQVRAVAKGVRRTQSRFGARLEPFGVIDVQIHPGRSLDIVTQVDTLAPHGRELMADYSLFTTATAIVETAARLTEEEREASPQQYLLLTGALAALARRRHAATLVLDSYILRALAVAGWAPSFAECAQCGSDGQLRAFSAPMGGAVCGDCRPPGSAAPAPETFELLGALLSGDWDVADASHERSRRESSGLVAVFLQWHLERQLRSLRHVDRGHVA</sequence>
<dbReference type="InterPro" id="IPR037278">
    <property type="entry name" value="ARFGAP/RecO"/>
</dbReference>
<keyword evidence="4 8" id="KW-0227">DNA damage</keyword>
<dbReference type="Gene3D" id="1.20.1440.120">
    <property type="entry name" value="Recombination protein O, C-terminal domain"/>
    <property type="match status" value="1"/>
</dbReference>
<evidence type="ECO:0000313" key="11">
    <source>
        <dbReference type="Proteomes" id="UP000275356"/>
    </source>
</evidence>
<dbReference type="Gene3D" id="2.40.50.140">
    <property type="entry name" value="Nucleic acid-binding proteins"/>
    <property type="match status" value="1"/>
</dbReference>
<evidence type="ECO:0000256" key="1">
    <source>
        <dbReference type="ARBA" id="ARBA00003065"/>
    </source>
</evidence>
<keyword evidence="11" id="KW-1185">Reference proteome</keyword>
<proteinExistence type="inferred from homology"/>
<comment type="caution">
    <text evidence="10">The sequence shown here is derived from an EMBL/GenBank/DDBJ whole genome shotgun (WGS) entry which is preliminary data.</text>
</comment>
<dbReference type="PANTHER" id="PTHR33991:SF1">
    <property type="entry name" value="DNA REPAIR PROTEIN RECO"/>
    <property type="match status" value="1"/>
</dbReference>
<keyword evidence="5 8" id="KW-0233">DNA recombination</keyword>
<evidence type="ECO:0000256" key="8">
    <source>
        <dbReference type="HAMAP-Rule" id="MF_00201"/>
    </source>
</evidence>
<evidence type="ECO:0000256" key="2">
    <source>
        <dbReference type="ARBA" id="ARBA00007452"/>
    </source>
</evidence>
<dbReference type="Pfam" id="PF11967">
    <property type="entry name" value="RecO_N"/>
    <property type="match status" value="1"/>
</dbReference>
<evidence type="ECO:0000256" key="7">
    <source>
        <dbReference type="ARBA" id="ARBA00033409"/>
    </source>
</evidence>
<dbReference type="EMBL" id="RKHQ01000002">
    <property type="protein sequence ID" value="ROR93242.1"/>
    <property type="molecule type" value="Genomic_DNA"/>
</dbReference>
<keyword evidence="6 8" id="KW-0234">DNA repair</keyword>
<name>A0A3N2D0D8_9MICO</name>
<dbReference type="HAMAP" id="MF_00201">
    <property type="entry name" value="RecO"/>
    <property type="match status" value="1"/>
</dbReference>
<feature type="domain" description="DNA replication/recombination mediator RecO N-terminal" evidence="9">
    <location>
        <begin position="1"/>
        <end position="78"/>
    </location>
</feature>
<comment type="similarity">
    <text evidence="2 8">Belongs to the RecO family.</text>
</comment>
<evidence type="ECO:0000256" key="6">
    <source>
        <dbReference type="ARBA" id="ARBA00023204"/>
    </source>
</evidence>
<protein>
    <recommendedName>
        <fullName evidence="3 8">DNA repair protein RecO</fullName>
    </recommendedName>
    <alternativeName>
        <fullName evidence="7 8">Recombination protein O</fullName>
    </alternativeName>
</protein>
<dbReference type="InterPro" id="IPR003717">
    <property type="entry name" value="RecO"/>
</dbReference>
<dbReference type="PANTHER" id="PTHR33991">
    <property type="entry name" value="DNA REPAIR PROTEIN RECO"/>
    <property type="match status" value="1"/>
</dbReference>
<evidence type="ECO:0000256" key="4">
    <source>
        <dbReference type="ARBA" id="ARBA00022763"/>
    </source>
</evidence>
<accession>A0A3N2D0D8</accession>
<reference evidence="10 11" key="1">
    <citation type="submission" date="2018-11" db="EMBL/GenBank/DDBJ databases">
        <title>Sequencing the genomes of 1000 actinobacteria strains.</title>
        <authorList>
            <person name="Klenk H.-P."/>
        </authorList>
    </citation>
    <scope>NUCLEOTIDE SEQUENCE [LARGE SCALE GENOMIC DNA]</scope>
    <source>
        <strain evidence="10 11">DSM 13521</strain>
    </source>
</reference>
<dbReference type="GO" id="GO:0006302">
    <property type="term" value="P:double-strand break repair"/>
    <property type="evidence" value="ECO:0007669"/>
    <property type="project" value="TreeGrafter"/>
</dbReference>
<dbReference type="Proteomes" id="UP000275356">
    <property type="component" value="Unassembled WGS sequence"/>
</dbReference>
<dbReference type="InterPro" id="IPR012340">
    <property type="entry name" value="NA-bd_OB-fold"/>
</dbReference>
<evidence type="ECO:0000256" key="3">
    <source>
        <dbReference type="ARBA" id="ARBA00021310"/>
    </source>
</evidence>
<evidence type="ECO:0000313" key="10">
    <source>
        <dbReference type="EMBL" id="ROR93242.1"/>
    </source>
</evidence>